<comment type="catalytic activity">
    <reaction evidence="13 15 16">
        <text>D-ribulose 1,5-bisphosphate + O2 = 2-phosphoglycolate + (2R)-3-phosphoglycerate + 2 H(+)</text>
        <dbReference type="Rhea" id="RHEA:36631"/>
        <dbReference type="ChEBI" id="CHEBI:15378"/>
        <dbReference type="ChEBI" id="CHEBI:15379"/>
        <dbReference type="ChEBI" id="CHEBI:57870"/>
        <dbReference type="ChEBI" id="CHEBI:58033"/>
        <dbReference type="ChEBI" id="CHEBI:58272"/>
    </reaction>
</comment>
<keyword evidence="12 15" id="KW-0120">Carbon dioxide fixation</keyword>
<comment type="subunit">
    <text evidence="2 15 16">Heterohexadecamer of 8 large chains and 8 small chains.</text>
</comment>
<gene>
    <name evidence="19" type="primary">rbcL</name>
    <name evidence="15" type="synonym">cbbL</name>
    <name evidence="19" type="ORF">Bangp_050</name>
</gene>
<feature type="binding site" description="via carbamate group" evidence="15">
    <location>
        <position position="205"/>
    </location>
    <ligand>
        <name>Mg(2+)</name>
        <dbReference type="ChEBI" id="CHEBI:18420"/>
    </ligand>
</feature>
<dbReference type="Gene3D" id="3.20.20.110">
    <property type="entry name" value="Ribulose bisphosphate carboxylase, large subunit, C-terminal domain"/>
    <property type="match status" value="1"/>
</dbReference>
<sequence>MSQSVEERTRIKNERYESGVIPYAKMGYWAPDHVIRDTDVLALFRITPQPGVDPVEAAAAVAGESSTATWTVVWTDLLTACDLYRAKAYRVDPVPNSSDQYFAYIAYDIDLFEEGSIANLTASIIGNVFGFKAVKALRLEDMRLPVAYLKTFQGPATGVVVERERMNNFGRPLLGATVKPKLGLSGRNYGRVVYEGLKGGLDFLKDDENINSQPFMRWRERYLFSIEGVNRAAAASGEVKGHYLNVTAATMEDMYERADFAKDVGSIICMIDLVIGYTAIQTMAVWARKHDMILHLHRAGNSTYSRQKNHGMNFRVICKWMRMAGVDHIHAGTVVGKLEGDPLMIKGFYRTLLDTELPINLPEGIFFEQDWASLRKVMPVASGGIHAGQMHQLIQYLGEDVVLQFGGGTIGHPDGIQAGATANRVALECMILARNEGRDYVAEGPQILRDAARTCGPLQTALDLWKDISFNYTSTDTADFVDTPTANV</sequence>
<geneLocation type="plastid" evidence="19"/>
<dbReference type="InterPro" id="IPR017443">
    <property type="entry name" value="RuBisCO_lsu_fd_N"/>
</dbReference>
<dbReference type="InterPro" id="IPR020878">
    <property type="entry name" value="RuBisCo_large_chain_AS"/>
</dbReference>
<dbReference type="InterPro" id="IPR020888">
    <property type="entry name" value="RuBisCO_lsuI"/>
</dbReference>
<keyword evidence="8 15" id="KW-0460">Magnesium</keyword>
<feature type="binding site" evidence="15">
    <location>
        <position position="382"/>
    </location>
    <ligand>
        <name>substrate</name>
    </ligand>
</feature>
<dbReference type="SFLD" id="SFLDG01052">
    <property type="entry name" value="RuBisCO"/>
    <property type="match status" value="1"/>
</dbReference>
<dbReference type="SUPFAM" id="SSF51649">
    <property type="entry name" value="RuBisCo, C-terminal domain"/>
    <property type="match status" value="1"/>
</dbReference>
<dbReference type="PANTHER" id="PTHR42704">
    <property type="entry name" value="RIBULOSE BISPHOSPHATE CARBOXYLASE"/>
    <property type="match status" value="1"/>
</dbReference>
<comment type="catalytic activity">
    <reaction evidence="14 15 16">
        <text>2 (2R)-3-phosphoglycerate + 2 H(+) = D-ribulose 1,5-bisphosphate + CO2 + H2O</text>
        <dbReference type="Rhea" id="RHEA:23124"/>
        <dbReference type="ChEBI" id="CHEBI:15377"/>
        <dbReference type="ChEBI" id="CHEBI:15378"/>
        <dbReference type="ChEBI" id="CHEBI:16526"/>
        <dbReference type="ChEBI" id="CHEBI:57870"/>
        <dbReference type="ChEBI" id="CHEBI:58272"/>
        <dbReference type="EC" id="4.1.1.39"/>
    </reaction>
</comment>
<keyword evidence="16 20" id="KW-0150">Chloroplast</keyword>
<dbReference type="Pfam" id="PF02788">
    <property type="entry name" value="RuBisCO_large_N"/>
    <property type="match status" value="1"/>
</dbReference>
<dbReference type="RefSeq" id="YP_009296789.1">
    <property type="nucleotide sequence ID" value="NC_031173.1"/>
</dbReference>
<dbReference type="GeneID" id="29073202"/>
<reference evidence="19" key="1">
    <citation type="journal article" date="2016" name="BMC Biol.">
        <title>Parallel evolution of highly conserved plastid genome architecture in red seaweeds and seed plants.</title>
        <authorList>
            <person name="Lee J."/>
            <person name="Cho C.H."/>
            <person name="Park S.I."/>
            <person name="Choi J.W."/>
            <person name="Song H.S."/>
            <person name="West J.A."/>
            <person name="Bhattacharya D."/>
            <person name="Yoon H.S."/>
        </authorList>
    </citation>
    <scope>NUCLEOTIDE SEQUENCE</scope>
</reference>
<dbReference type="SUPFAM" id="SSF54966">
    <property type="entry name" value="RuBisCO, large subunit, small (N-terminal) domain"/>
    <property type="match status" value="1"/>
</dbReference>
<dbReference type="CDD" id="cd08212">
    <property type="entry name" value="RuBisCO_large_I"/>
    <property type="match status" value="1"/>
</dbReference>
<keyword evidence="6 19" id="KW-0934">Plastid</keyword>
<feature type="binding site" evidence="15">
    <location>
        <position position="208"/>
    </location>
    <ligand>
        <name>Mg(2+)</name>
        <dbReference type="ChEBI" id="CHEBI:18420"/>
    </ligand>
</feature>
<feature type="site" description="Transition state stabilizer" evidence="15">
    <location>
        <position position="337"/>
    </location>
</feature>
<feature type="binding site" evidence="15">
    <location>
        <position position="181"/>
    </location>
    <ligand>
        <name>substrate</name>
    </ligand>
</feature>
<organism evidence="19">
    <name type="scientific">Bangiopsis subsimplex</name>
    <dbReference type="NCBI Taxonomy" id="139980"/>
    <lineage>
        <taxon>Eukaryota</taxon>
        <taxon>Rhodophyta</taxon>
        <taxon>Stylonematophyceae</taxon>
        <taxon>Stylonematales</taxon>
        <taxon>Stylonemataceae</taxon>
        <taxon>Bangiopsis</taxon>
    </lineage>
</organism>
<comment type="similarity">
    <text evidence="1 15">Belongs to the RuBisCO large chain family. Type I subfamily.</text>
</comment>
<keyword evidence="11 15" id="KW-0456">Lyase</keyword>
<feature type="binding site" evidence="15">
    <location>
        <position position="298"/>
    </location>
    <ligand>
        <name>substrate</name>
    </ligand>
</feature>
<comment type="caution">
    <text evidence="15">Lacks conserved residue(s) required for the propagation of feature annotation.</text>
</comment>
<evidence type="ECO:0000256" key="9">
    <source>
        <dbReference type="ARBA" id="ARBA00023002"/>
    </source>
</evidence>
<evidence type="ECO:0000256" key="15">
    <source>
        <dbReference type="HAMAP-Rule" id="MF_01338"/>
    </source>
</evidence>
<name>A0A1C9CCP4_9RHOD</name>
<evidence type="ECO:0000256" key="1">
    <source>
        <dbReference type="ARBA" id="ARBA00006204"/>
    </source>
</evidence>
<dbReference type="NCBIfam" id="NF003252">
    <property type="entry name" value="PRK04208.1"/>
    <property type="match status" value="1"/>
</dbReference>
<dbReference type="Gene3D" id="3.30.70.150">
    <property type="entry name" value="RuBisCO large subunit, N-terminal domain"/>
    <property type="match status" value="1"/>
</dbReference>
<protein>
    <recommendedName>
        <fullName evidence="4 15">Ribulose bisphosphate carboxylase large chain</fullName>
        <shortName evidence="15">RuBisCO large subunit</shortName>
        <ecNumber evidence="3 15">4.1.1.39</ecNumber>
    </recommendedName>
</protein>
<dbReference type="InterPro" id="IPR036376">
    <property type="entry name" value="RuBisCO_lsu_C_sf"/>
</dbReference>
<evidence type="ECO:0000256" key="3">
    <source>
        <dbReference type="ARBA" id="ARBA00012287"/>
    </source>
</evidence>
<dbReference type="EMBL" id="KY709207">
    <property type="protein sequence ID" value="ARO90311.1"/>
    <property type="molecule type" value="Genomic_DNA"/>
</dbReference>
<reference evidence="20" key="2">
    <citation type="submission" date="2017-03" db="EMBL/GenBank/DDBJ databases">
        <title>The new red algal subphylum Proteorhodophytina comprises the largest and most divergent plastid genomes known.</title>
        <authorList>
            <person name="Munoz-Gomez S.A."/>
            <person name="Mejia-Franco F.G."/>
            <person name="Durnin K."/>
            <person name="Morgan C."/>
            <person name="Grisdale C.J."/>
            <person name="Archibald J.M."/>
            <person name="Slamovits C.H."/>
        </authorList>
    </citation>
    <scope>NUCLEOTIDE SEQUENCE</scope>
    <source>
        <strain evidence="20">UTEX LB2854</strain>
    </source>
</reference>
<evidence type="ECO:0000256" key="7">
    <source>
        <dbReference type="ARBA" id="ARBA00022723"/>
    </source>
</evidence>
<evidence type="ECO:0000256" key="8">
    <source>
        <dbReference type="ARBA" id="ARBA00022842"/>
    </source>
</evidence>
<evidence type="ECO:0000256" key="13">
    <source>
        <dbReference type="ARBA" id="ARBA00048059"/>
    </source>
</evidence>
<evidence type="ECO:0000256" key="2">
    <source>
        <dbReference type="ARBA" id="ARBA00011371"/>
    </source>
</evidence>
<evidence type="ECO:0000259" key="18">
    <source>
        <dbReference type="Pfam" id="PF02788"/>
    </source>
</evidence>
<evidence type="ECO:0000256" key="10">
    <source>
        <dbReference type="ARBA" id="ARBA00023033"/>
    </source>
</evidence>
<evidence type="ECO:0000256" key="16">
    <source>
        <dbReference type="RuleBase" id="RU000302"/>
    </source>
</evidence>
<dbReference type="GO" id="GO:0000287">
    <property type="term" value="F:magnesium ion binding"/>
    <property type="evidence" value="ECO:0007669"/>
    <property type="project" value="UniProtKB-UniRule"/>
</dbReference>
<feature type="binding site" evidence="15">
    <location>
        <position position="330"/>
    </location>
    <ligand>
        <name>substrate</name>
    </ligand>
</feature>
<dbReference type="EC" id="4.1.1.39" evidence="3 15"/>
<evidence type="ECO:0000256" key="11">
    <source>
        <dbReference type="ARBA" id="ARBA00023239"/>
    </source>
</evidence>
<evidence type="ECO:0000256" key="12">
    <source>
        <dbReference type="ARBA" id="ARBA00023300"/>
    </source>
</evidence>
<feature type="modified residue" description="N6-carboxylysine" evidence="15">
    <location>
        <position position="205"/>
    </location>
</feature>
<comment type="subcellular location">
    <subcellularLocation>
        <location evidence="16">Plastid</location>
        <location evidence="16">Chloroplast</location>
    </subcellularLocation>
</comment>
<dbReference type="HAMAP" id="MF_01338">
    <property type="entry name" value="RuBisCO_L_type1"/>
    <property type="match status" value="1"/>
</dbReference>
<comment type="cofactor">
    <cofactor evidence="15 16">
        <name>Mg(2+)</name>
        <dbReference type="ChEBI" id="CHEBI:18420"/>
    </cofactor>
    <text evidence="15 16">Binds 1 Mg(2+) ion per subunit.</text>
</comment>
<proteinExistence type="inferred from homology"/>
<dbReference type="GO" id="GO:0009507">
    <property type="term" value="C:chloroplast"/>
    <property type="evidence" value="ECO:0007669"/>
    <property type="project" value="UniProtKB-SubCell"/>
</dbReference>
<feature type="active site" description="Proton acceptor" evidence="15">
    <location>
        <position position="297"/>
    </location>
</feature>
<keyword evidence="7 15" id="KW-0479">Metal-binding</keyword>
<dbReference type="SFLD" id="SFLDS00014">
    <property type="entry name" value="RuBisCO"/>
    <property type="match status" value="1"/>
</dbReference>
<dbReference type="GO" id="GO:0019253">
    <property type="term" value="P:reductive pentose-phosphate cycle"/>
    <property type="evidence" value="ECO:0007669"/>
    <property type="project" value="UniProtKB-UniRule"/>
</dbReference>
<dbReference type="PANTHER" id="PTHR42704:SF17">
    <property type="entry name" value="RIBULOSE BISPHOSPHATE CARBOXYLASE LARGE CHAIN"/>
    <property type="match status" value="1"/>
</dbReference>
<dbReference type="EMBL" id="KX284718">
    <property type="protein sequence ID" value="AOM66132.1"/>
    <property type="molecule type" value="Genomic_DNA"/>
</dbReference>
<dbReference type="AlphaFoldDB" id="A0A1C9CCP4"/>
<feature type="active site" description="Proton acceptor" evidence="15">
    <location>
        <position position="179"/>
    </location>
</feature>
<keyword evidence="16" id="KW-0602">Photosynthesis</keyword>
<accession>A0A1C9CCP4</accession>
<evidence type="ECO:0000256" key="14">
    <source>
        <dbReference type="ARBA" id="ARBA00049469"/>
    </source>
</evidence>
<feature type="binding site" evidence="15">
    <location>
        <position position="207"/>
    </location>
    <ligand>
        <name>Mg(2+)</name>
        <dbReference type="ChEBI" id="CHEBI:18420"/>
    </ligand>
</feature>
<comment type="function">
    <text evidence="15">RuBisCO catalyzes two reactions: the carboxylation of D-ribulose 1,5-bisphosphate, the primary event in carbon dioxide fixation, as well as the oxidative fragmentation of the pentose substrate. Both reactions occur simultaneously and in competition at the same active site.</text>
</comment>
<feature type="domain" description="Ribulose bisphosphate carboxylase large subunit C-terminal" evidence="17">
    <location>
        <begin position="158"/>
        <end position="465"/>
    </location>
</feature>
<dbReference type="InterPro" id="IPR036422">
    <property type="entry name" value="RuBisCO_lsu_N_sf"/>
</dbReference>
<keyword evidence="10 15" id="KW-0503">Monooxygenase</keyword>
<dbReference type="GO" id="GO:0004497">
    <property type="term" value="F:monooxygenase activity"/>
    <property type="evidence" value="ECO:0007669"/>
    <property type="project" value="UniProtKB-KW"/>
</dbReference>
<keyword evidence="16" id="KW-0601">Photorespiration</keyword>
<keyword evidence="5 15" id="KW-0113">Calvin cycle</keyword>
<evidence type="ECO:0000256" key="6">
    <source>
        <dbReference type="ARBA" id="ARBA00022640"/>
    </source>
</evidence>
<feature type="domain" description="Ribulose bisphosphate carboxylase large subunit ferrodoxin-like N-terminal" evidence="18">
    <location>
        <begin position="28"/>
        <end position="148"/>
    </location>
</feature>
<dbReference type="GO" id="GO:0016984">
    <property type="term" value="F:ribulose-bisphosphate carboxylase activity"/>
    <property type="evidence" value="ECO:0007669"/>
    <property type="project" value="UniProtKB-UniRule"/>
</dbReference>
<dbReference type="InterPro" id="IPR000685">
    <property type="entry name" value="RuBisCO_lsu_C"/>
</dbReference>
<evidence type="ECO:0000256" key="4">
    <source>
        <dbReference type="ARBA" id="ARBA00017725"/>
    </source>
</evidence>
<evidence type="ECO:0000313" key="19">
    <source>
        <dbReference type="EMBL" id="AOM66132.1"/>
    </source>
</evidence>
<dbReference type="SFLD" id="SFLDG00301">
    <property type="entry name" value="RuBisCO-like_proteins"/>
    <property type="match status" value="1"/>
</dbReference>
<keyword evidence="9 15" id="KW-0560">Oxidoreductase</keyword>
<evidence type="ECO:0000259" key="17">
    <source>
        <dbReference type="Pfam" id="PF00016"/>
    </source>
</evidence>
<dbReference type="InterPro" id="IPR033966">
    <property type="entry name" value="RuBisCO"/>
</dbReference>
<evidence type="ECO:0000313" key="20">
    <source>
        <dbReference type="EMBL" id="ARO90311.1"/>
    </source>
</evidence>
<dbReference type="Pfam" id="PF00016">
    <property type="entry name" value="RuBisCO_large"/>
    <property type="match status" value="1"/>
</dbReference>
<feature type="binding site" evidence="15">
    <location>
        <position position="177"/>
    </location>
    <ligand>
        <name>substrate</name>
    </ligand>
</feature>
<feature type="binding site" description="in homodimeric partner" evidence="15">
    <location>
        <position position="127"/>
    </location>
    <ligand>
        <name>substrate</name>
    </ligand>
</feature>
<evidence type="ECO:0000256" key="5">
    <source>
        <dbReference type="ARBA" id="ARBA00022567"/>
    </source>
</evidence>
<dbReference type="PROSITE" id="PS00157">
    <property type="entry name" value="RUBISCO_LARGE"/>
    <property type="match status" value="1"/>
</dbReference>
<comment type="miscellaneous">
    <text evidence="15">The basic functional RuBisCO is composed of a large chain homodimer in a 'head-to-tail' conformation. In form I RuBisCO this homodimer is arranged in a barrel-like tetramer with the small subunits forming a tetrameric 'cap' on each end of the 'barrel'.</text>
</comment>